<keyword evidence="8" id="KW-1185">Reference proteome</keyword>
<dbReference type="CDD" id="cd07723">
    <property type="entry name" value="hydroxyacylglutathione_hydrolase_MBL-fold"/>
    <property type="match status" value="1"/>
</dbReference>
<dbReference type="InterPro" id="IPR001279">
    <property type="entry name" value="Metallo-B-lactamas"/>
</dbReference>
<evidence type="ECO:0000259" key="6">
    <source>
        <dbReference type="SMART" id="SM00849"/>
    </source>
</evidence>
<feature type="domain" description="Metallo-beta-lactamase" evidence="6">
    <location>
        <begin position="26"/>
        <end position="188"/>
    </location>
</feature>
<organism evidence="7 8">
    <name type="scientific">Bursaphelenchus okinawaensis</name>
    <dbReference type="NCBI Taxonomy" id="465554"/>
    <lineage>
        <taxon>Eukaryota</taxon>
        <taxon>Metazoa</taxon>
        <taxon>Ecdysozoa</taxon>
        <taxon>Nematoda</taxon>
        <taxon>Chromadorea</taxon>
        <taxon>Rhabditida</taxon>
        <taxon>Tylenchina</taxon>
        <taxon>Tylenchomorpha</taxon>
        <taxon>Aphelenchoidea</taxon>
        <taxon>Aphelenchoididae</taxon>
        <taxon>Bursaphelenchus</taxon>
    </lineage>
</organism>
<evidence type="ECO:0000256" key="4">
    <source>
        <dbReference type="ARBA" id="ARBA00022801"/>
    </source>
</evidence>
<proteinExistence type="inferred from homology"/>
<gene>
    <name evidence="7" type="ORF">BOKJ2_LOCUS6751</name>
</gene>
<dbReference type="EMBL" id="CAJFDH010000003">
    <property type="protein sequence ID" value="CAD5216765.1"/>
    <property type="molecule type" value="Genomic_DNA"/>
</dbReference>
<dbReference type="InterPro" id="IPR032282">
    <property type="entry name" value="HAGH_C"/>
</dbReference>
<sequence length="272" mass="31153">MFLQAVRSTFNQVRSMKIVAETALADNYMYYVIDDRTRKGFVVDLGDVSKVSEVERREEFTLTAAFVTHHHWDHAQGAPDLRKQYPDIKIYAGDPDRIHLTKAVKDNDVIEFGQLEIRVIGTPGHTTSHVCYYVQDTMTGKKALFTGDTIFLAGCGKFFECPGSVMYDTIYNKLMNIVADDTDMYFGHEYSLTNLKFAKEVEPMNARVSEKYDNVKTQLNSGKYSTPSLWGDEKLYNPFLRVNETSVKEYCQAEDPVQVLDKLRSKKNNFRG</sequence>
<evidence type="ECO:0000313" key="8">
    <source>
        <dbReference type="Proteomes" id="UP000614601"/>
    </source>
</evidence>
<dbReference type="InterPro" id="IPR036866">
    <property type="entry name" value="RibonucZ/Hydroxyglut_hydro"/>
</dbReference>
<keyword evidence="4" id="KW-0378">Hydrolase</keyword>
<dbReference type="GO" id="GO:0004416">
    <property type="term" value="F:hydroxyacylglutathione hydrolase activity"/>
    <property type="evidence" value="ECO:0007669"/>
    <property type="project" value="InterPro"/>
</dbReference>
<comment type="caution">
    <text evidence="7">The sequence shown here is derived from an EMBL/GenBank/DDBJ whole genome shotgun (WGS) entry which is preliminary data.</text>
</comment>
<comment type="similarity">
    <text evidence="2">Belongs to the metallo-beta-lactamase superfamily. Glyoxalase II family.</text>
</comment>
<keyword evidence="5" id="KW-0862">Zinc</keyword>
<dbReference type="Gene3D" id="3.60.15.10">
    <property type="entry name" value="Ribonuclease Z/Hydroxyacylglutathione hydrolase-like"/>
    <property type="match status" value="1"/>
</dbReference>
<dbReference type="AlphaFoldDB" id="A0A811KMB5"/>
<evidence type="ECO:0000256" key="5">
    <source>
        <dbReference type="ARBA" id="ARBA00022833"/>
    </source>
</evidence>
<dbReference type="Pfam" id="PF00753">
    <property type="entry name" value="Lactamase_B"/>
    <property type="match status" value="1"/>
</dbReference>
<dbReference type="Proteomes" id="UP000614601">
    <property type="component" value="Unassembled WGS sequence"/>
</dbReference>
<keyword evidence="3" id="KW-0479">Metal-binding</keyword>
<name>A0A811KMB5_9BILA</name>
<dbReference type="Proteomes" id="UP000783686">
    <property type="component" value="Unassembled WGS sequence"/>
</dbReference>
<dbReference type="EMBL" id="CAJFCW020000003">
    <property type="protein sequence ID" value="CAG9106583.1"/>
    <property type="molecule type" value="Genomic_DNA"/>
</dbReference>
<dbReference type="HAMAP" id="MF_01374">
    <property type="entry name" value="Glyoxalase_2"/>
    <property type="match status" value="1"/>
</dbReference>
<evidence type="ECO:0000256" key="3">
    <source>
        <dbReference type="ARBA" id="ARBA00022723"/>
    </source>
</evidence>
<dbReference type="Pfam" id="PF16123">
    <property type="entry name" value="HAGH_C"/>
    <property type="match status" value="1"/>
</dbReference>
<dbReference type="NCBIfam" id="TIGR03413">
    <property type="entry name" value="GSH_gloB"/>
    <property type="match status" value="1"/>
</dbReference>
<dbReference type="SUPFAM" id="SSF56281">
    <property type="entry name" value="Metallo-hydrolase/oxidoreductase"/>
    <property type="match status" value="1"/>
</dbReference>
<reference evidence="7" key="1">
    <citation type="submission" date="2020-09" db="EMBL/GenBank/DDBJ databases">
        <authorList>
            <person name="Kikuchi T."/>
        </authorList>
    </citation>
    <scope>NUCLEOTIDE SEQUENCE</scope>
    <source>
        <strain evidence="7">SH1</strain>
    </source>
</reference>
<dbReference type="InterPro" id="IPR017782">
    <property type="entry name" value="Hydroxyacylglutathione_Hdrlase"/>
</dbReference>
<accession>A0A811KMB5</accession>
<dbReference type="InterPro" id="IPR035680">
    <property type="entry name" value="Clx_II_MBL"/>
</dbReference>
<comment type="cofactor">
    <cofactor evidence="1">
        <name>Zn(2+)</name>
        <dbReference type="ChEBI" id="CHEBI:29105"/>
    </cofactor>
</comment>
<evidence type="ECO:0000313" key="7">
    <source>
        <dbReference type="EMBL" id="CAD5216765.1"/>
    </source>
</evidence>
<evidence type="ECO:0000256" key="1">
    <source>
        <dbReference type="ARBA" id="ARBA00001947"/>
    </source>
</evidence>
<evidence type="ECO:0000256" key="2">
    <source>
        <dbReference type="ARBA" id="ARBA00006759"/>
    </source>
</evidence>
<dbReference type="PANTHER" id="PTHR11935:SF116">
    <property type="entry name" value="HYDROLASE PNKD-RELATED"/>
    <property type="match status" value="1"/>
</dbReference>
<protein>
    <recommendedName>
        <fullName evidence="6">Metallo-beta-lactamase domain-containing protein</fullName>
    </recommendedName>
</protein>
<dbReference type="GO" id="GO:0046872">
    <property type="term" value="F:metal ion binding"/>
    <property type="evidence" value="ECO:0007669"/>
    <property type="project" value="UniProtKB-KW"/>
</dbReference>
<dbReference type="OrthoDB" id="515692at2759"/>
<dbReference type="PANTHER" id="PTHR11935">
    <property type="entry name" value="BETA LACTAMASE DOMAIN"/>
    <property type="match status" value="1"/>
</dbReference>
<dbReference type="GO" id="GO:0019243">
    <property type="term" value="P:methylglyoxal catabolic process to D-lactate via S-lactoyl-glutathione"/>
    <property type="evidence" value="ECO:0007669"/>
    <property type="project" value="InterPro"/>
</dbReference>
<dbReference type="SMART" id="SM00849">
    <property type="entry name" value="Lactamase_B"/>
    <property type="match status" value="1"/>
</dbReference>